<protein>
    <submittedName>
        <fullName evidence="1">Uncharacterized protein</fullName>
    </submittedName>
</protein>
<reference evidence="1 2" key="1">
    <citation type="submission" date="2016-07" db="EMBL/GenBank/DDBJ databases">
        <authorList>
            <person name="Millard A."/>
        </authorList>
    </citation>
    <scope>NUCLEOTIDE SEQUENCE [LARGE SCALE GENOMIC DNA]</scope>
</reference>
<accession>A0A1C3S662</accession>
<organism evidence="1 2">
    <name type="scientific">Escherichia phage vB_Eco_slurp01</name>
    <dbReference type="NCBI Taxonomy" id="1874688"/>
    <lineage>
        <taxon>Viruses</taxon>
        <taxon>Duplodnaviria</taxon>
        <taxon>Heunggongvirae</taxon>
        <taxon>Uroviricota</taxon>
        <taxon>Caudoviricetes</taxon>
        <taxon>Asteriusvirus</taxon>
        <taxon>Asteriusvirus PBECO4</taxon>
    </lineage>
</organism>
<evidence type="ECO:0000313" key="2">
    <source>
        <dbReference type="Proteomes" id="UP000279386"/>
    </source>
</evidence>
<name>A0A1C3S662_9CAUD</name>
<dbReference type="Proteomes" id="UP000279386">
    <property type="component" value="Segment"/>
</dbReference>
<dbReference type="EMBL" id="LT603033">
    <property type="protein sequence ID" value="SCA80104.1"/>
    <property type="molecule type" value="Genomic_DNA"/>
</dbReference>
<evidence type="ECO:0000313" key="1">
    <source>
        <dbReference type="EMBL" id="SCA80104.1"/>
    </source>
</evidence>
<gene>
    <name evidence="1" type="ORF">PSLUR01_00127</name>
</gene>
<sequence>MPAKLTPKQAKEKFNNKVLEHNVPIEADYSKYENAKLKNIQVVCNDVLKHKSGISQVYLMDHANLTHPSKKFGCPECEDWYNGHAKSLDILIVRERINSWISTYGGIIDTVSGEVEVYKNNSTKIPYICKNGTKKTLTISTLGDEIGCNCSKCKSELISEIEDNNEYTSMTTDDDCVTISHFIFGDDVAFSWISPLEMKKHGYGLAEKMKEKALSVGKNIIGYAISSLSEWKNEKTPVITEHEGVLYRISRASYLINNNIVHRPHYTKNNFLYYFYKCSPNNQLITPILIPDDVGTKKKIKVCYKSCGCEYDISVDVIMNRNLKTCGNCKNIDTKTFIEKCLEFKSSGEYIYDRVNYINQSTPVTIVHKIYGEFKSTPQNHLTHLKNSLKYDTANFKIKNLTQFKIKANEVHNNLYNYDKVDYVNSSTKVLITHPVYGDFWQTPNGHLAGKGHPKVKGGVPYTCDEFKIKANEVHNNLYNYDKVDYVNSSTKVLITHPVYGDFWQTPASHLCGSGHPLAAGHSQQYAYIHNILDGDLSVALKYGIEKQKGKRVMQQNKKSLFKIESLHTYFFTSVFECKEAEKECKKLFGKGVLTKQEMPDGYTETTTPNNIDKIIAIYEKWGGVKKN</sequence>
<proteinExistence type="predicted"/>